<evidence type="ECO:0000313" key="1">
    <source>
        <dbReference type="EMBL" id="KAI3760730.1"/>
    </source>
</evidence>
<reference evidence="2" key="1">
    <citation type="journal article" date="2022" name="Mol. Ecol. Resour.">
        <title>The genomes of chicory, endive, great burdock and yacon provide insights into Asteraceae palaeo-polyploidization history and plant inulin production.</title>
        <authorList>
            <person name="Fan W."/>
            <person name="Wang S."/>
            <person name="Wang H."/>
            <person name="Wang A."/>
            <person name="Jiang F."/>
            <person name="Liu H."/>
            <person name="Zhao H."/>
            <person name="Xu D."/>
            <person name="Zhang Y."/>
        </authorList>
    </citation>
    <scope>NUCLEOTIDE SEQUENCE [LARGE SCALE GENOMIC DNA]</scope>
    <source>
        <strain evidence="2">cv. Yunnan</strain>
    </source>
</reference>
<gene>
    <name evidence="1" type="ORF">L1987_51129</name>
</gene>
<dbReference type="Proteomes" id="UP001056120">
    <property type="component" value="Linkage Group LG17"/>
</dbReference>
<keyword evidence="2" id="KW-1185">Reference proteome</keyword>
<proteinExistence type="predicted"/>
<sequence>MAKTVISLTFPGQKAVGHLEHVHDHIPLSTLLQYLALELLDSMESENDLQDANRSEGAENHVKMKKMKKKTGRIKRSLFVKKLSCFRSSDYGFPTINEVDGDGNVDMKSASTGGKHSPTHLVVMVNGLIGSAHNWRYAAKQFLKKYPEDIIVHCSERNSSLLTFNGVDVMGNRLANEVISVIKRHPNLQKISFIGHSLGGLIARYAIAKLYTRDSTDNHCLECTSSERIAGLVPINFITIATPHLGTGGHKQVPMFGGSNTVEKIANQISWVLGRTGRHLFLTDKAHGQPPLLLQMINDCEDLKFFSALQSFRRHVVYANAHFDHIVGWSTASIRRRNELPRRKSLVRSGKYPHILKGEQDTTVTIKQENSINMQVSNFKAARASMEEAMIRGLTKINWERIDVSFKGSKQRYFAHNTIQVNTPWMNSDGADVIQHLVDNFHLHF</sequence>
<name>A0ACB9EQ07_9ASTR</name>
<accession>A0ACB9EQ07</accession>
<organism evidence="1 2">
    <name type="scientific">Smallanthus sonchifolius</name>
    <dbReference type="NCBI Taxonomy" id="185202"/>
    <lineage>
        <taxon>Eukaryota</taxon>
        <taxon>Viridiplantae</taxon>
        <taxon>Streptophyta</taxon>
        <taxon>Embryophyta</taxon>
        <taxon>Tracheophyta</taxon>
        <taxon>Spermatophyta</taxon>
        <taxon>Magnoliopsida</taxon>
        <taxon>eudicotyledons</taxon>
        <taxon>Gunneridae</taxon>
        <taxon>Pentapetalae</taxon>
        <taxon>asterids</taxon>
        <taxon>campanulids</taxon>
        <taxon>Asterales</taxon>
        <taxon>Asteraceae</taxon>
        <taxon>Asteroideae</taxon>
        <taxon>Heliantheae alliance</taxon>
        <taxon>Millerieae</taxon>
        <taxon>Smallanthus</taxon>
    </lineage>
</organism>
<reference evidence="1 2" key="2">
    <citation type="journal article" date="2022" name="Mol. Ecol. Resour.">
        <title>The genomes of chicory, endive, great burdock and yacon provide insights into Asteraceae paleo-polyploidization history and plant inulin production.</title>
        <authorList>
            <person name="Fan W."/>
            <person name="Wang S."/>
            <person name="Wang H."/>
            <person name="Wang A."/>
            <person name="Jiang F."/>
            <person name="Liu H."/>
            <person name="Zhao H."/>
            <person name="Xu D."/>
            <person name="Zhang Y."/>
        </authorList>
    </citation>
    <scope>NUCLEOTIDE SEQUENCE [LARGE SCALE GENOMIC DNA]</scope>
    <source>
        <strain evidence="2">cv. Yunnan</strain>
        <tissue evidence="1">Leaves</tissue>
    </source>
</reference>
<evidence type="ECO:0000313" key="2">
    <source>
        <dbReference type="Proteomes" id="UP001056120"/>
    </source>
</evidence>
<comment type="caution">
    <text evidence="1">The sequence shown here is derived from an EMBL/GenBank/DDBJ whole genome shotgun (WGS) entry which is preliminary data.</text>
</comment>
<protein>
    <submittedName>
        <fullName evidence="1">Uncharacterized protein</fullName>
    </submittedName>
</protein>
<dbReference type="EMBL" id="CM042034">
    <property type="protein sequence ID" value="KAI3760730.1"/>
    <property type="molecule type" value="Genomic_DNA"/>
</dbReference>